<evidence type="ECO:0000256" key="4">
    <source>
        <dbReference type="ARBA" id="ARBA00023136"/>
    </source>
</evidence>
<keyword evidence="3" id="KW-1133">Transmembrane helix</keyword>
<dbReference type="InParanoid" id="A0A419PZY4"/>
<protein>
    <submittedName>
        <fullName evidence="5">Uncharacterized protein</fullName>
    </submittedName>
</protein>
<evidence type="ECO:0000256" key="1">
    <source>
        <dbReference type="ARBA" id="ARBA00004141"/>
    </source>
</evidence>
<dbReference type="STRING" id="79923.A0A419PZY4"/>
<evidence type="ECO:0000313" key="6">
    <source>
        <dbReference type="Proteomes" id="UP000286415"/>
    </source>
</evidence>
<keyword evidence="4" id="KW-0472">Membrane</keyword>
<evidence type="ECO:0000256" key="2">
    <source>
        <dbReference type="ARBA" id="ARBA00022692"/>
    </source>
</evidence>
<keyword evidence="6" id="KW-1185">Reference proteome</keyword>
<organism evidence="5 6">
    <name type="scientific">Clonorchis sinensis</name>
    <name type="common">Chinese liver fluke</name>
    <dbReference type="NCBI Taxonomy" id="79923"/>
    <lineage>
        <taxon>Eukaryota</taxon>
        <taxon>Metazoa</taxon>
        <taxon>Spiralia</taxon>
        <taxon>Lophotrochozoa</taxon>
        <taxon>Platyhelminthes</taxon>
        <taxon>Trematoda</taxon>
        <taxon>Digenea</taxon>
        <taxon>Opisthorchiida</taxon>
        <taxon>Opisthorchiata</taxon>
        <taxon>Opisthorchiidae</taxon>
        <taxon>Clonorchis</taxon>
    </lineage>
</organism>
<keyword evidence="2" id="KW-0812">Transmembrane</keyword>
<comment type="subcellular location">
    <subcellularLocation>
        <location evidence="1">Membrane</location>
        <topology evidence="1">Multi-pass membrane protein</topology>
    </subcellularLocation>
</comment>
<proteinExistence type="predicted"/>
<dbReference type="Gene3D" id="1.10.1450.10">
    <property type="entry name" value="Tetraspanin"/>
    <property type="match status" value="1"/>
</dbReference>
<dbReference type="PANTHER" id="PTHR19282:SF515">
    <property type="entry name" value="TETRASPANIN"/>
    <property type="match status" value="1"/>
</dbReference>
<dbReference type="OrthoDB" id="6267240at2759"/>
<reference evidence="5 6" key="2">
    <citation type="journal article" date="2021" name="Genomics">
        <title>High-quality reference genome for Clonorchis sinensis.</title>
        <authorList>
            <person name="Young N.D."/>
            <person name="Stroehlein A.J."/>
            <person name="Kinkar L."/>
            <person name="Wang T."/>
            <person name="Sohn W.M."/>
            <person name="Chang B.C.H."/>
            <person name="Kaur P."/>
            <person name="Weisz D."/>
            <person name="Dudchenko O."/>
            <person name="Aiden E.L."/>
            <person name="Korhonen P.K."/>
            <person name="Gasser R.B."/>
        </authorList>
    </citation>
    <scope>NUCLEOTIDE SEQUENCE [LARGE SCALE GENOMIC DNA]</scope>
    <source>
        <strain evidence="5">Cs-k2</strain>
    </source>
</reference>
<dbReference type="EMBL" id="NIRI02000077">
    <property type="protein sequence ID" value="KAG5441550.1"/>
    <property type="molecule type" value="Genomic_DNA"/>
</dbReference>
<evidence type="ECO:0000313" key="5">
    <source>
        <dbReference type="EMBL" id="KAG5441550.1"/>
    </source>
</evidence>
<dbReference type="AlphaFoldDB" id="A0A419PZY4"/>
<reference evidence="5 6" key="1">
    <citation type="journal article" date="2018" name="Biotechnol. Adv.">
        <title>Improved genomic resources and new bioinformatic workflow for the carcinogenic parasite Clonorchis sinensis: Biotechnological implications.</title>
        <authorList>
            <person name="Wang D."/>
            <person name="Korhonen P.K."/>
            <person name="Gasser R.B."/>
            <person name="Young N.D."/>
        </authorList>
    </citation>
    <scope>NUCLEOTIDE SEQUENCE [LARGE SCALE GENOMIC DNA]</scope>
    <source>
        <strain evidence="5">Cs-k2</strain>
    </source>
</reference>
<dbReference type="SUPFAM" id="SSF48652">
    <property type="entry name" value="Tetraspanin"/>
    <property type="match status" value="1"/>
</dbReference>
<gene>
    <name evidence="5" type="ORF">CSKR_111398</name>
</gene>
<comment type="caution">
    <text evidence="5">The sequence shown here is derived from an EMBL/GenBank/DDBJ whole genome shotgun (WGS) entry which is preliminary data.</text>
</comment>
<dbReference type="Proteomes" id="UP000286415">
    <property type="component" value="Unassembled WGS sequence"/>
</dbReference>
<dbReference type="InterPro" id="IPR008952">
    <property type="entry name" value="Tetraspanin_EC2_sf"/>
</dbReference>
<name>A0A419PZY4_CLOSI</name>
<sequence length="311" mass="34244">MVVGGVIIGSRDFIIQQLRTAFETASQANGANEEIFYEVVKLFQQVAGPLGIALLVIGIFLFVTAIICFVGICCHVRVMVIIYAIIVGVIALVHIILVIVYFSKKDLFLTAIYDSMRGLTKNYKSIQSGEAESITFGMLMSMLECCGFNDATDFKAAGSQFAREDSYNGVEFANIQFPLPCCRRDSIGQNANQCPQTFTAANSNIQTGCKQKIYEQAVPLLDKVMLGSLVVLAVEQLEHEAAWCSTFSCLKTSQTGDSAGFQNIRLTKTRGLRLPDEPQQGRNRSWAVEEFSADVSVVYHVYTCIGIHQIL</sequence>
<accession>A0A419PZY4</accession>
<dbReference type="InterPro" id="IPR018499">
    <property type="entry name" value="Tetraspanin/Peripherin"/>
</dbReference>
<dbReference type="Pfam" id="PF00335">
    <property type="entry name" value="Tetraspanin"/>
    <property type="match status" value="1"/>
</dbReference>
<evidence type="ECO:0000256" key="3">
    <source>
        <dbReference type="ARBA" id="ARBA00022989"/>
    </source>
</evidence>
<dbReference type="GO" id="GO:0005886">
    <property type="term" value="C:plasma membrane"/>
    <property type="evidence" value="ECO:0007669"/>
    <property type="project" value="TreeGrafter"/>
</dbReference>
<dbReference type="PANTHER" id="PTHR19282">
    <property type="entry name" value="TETRASPANIN"/>
    <property type="match status" value="1"/>
</dbReference>